<keyword evidence="5" id="KW-1185">Reference proteome</keyword>
<dbReference type="GO" id="GO:0000145">
    <property type="term" value="C:exocyst"/>
    <property type="evidence" value="ECO:0007669"/>
    <property type="project" value="InterPro"/>
</dbReference>
<dbReference type="InterPro" id="IPR010326">
    <property type="entry name" value="EXOC3/Sec6"/>
</dbReference>
<evidence type="ECO:0000256" key="1">
    <source>
        <dbReference type="ARBA" id="ARBA00009447"/>
    </source>
</evidence>
<proteinExistence type="inferred from homology"/>
<dbReference type="InterPro" id="IPR042532">
    <property type="entry name" value="EXOC3/Sec6_C"/>
</dbReference>
<dbReference type="EMBL" id="JANBPT010000264">
    <property type="protein sequence ID" value="KAJ1924586.1"/>
    <property type="molecule type" value="Genomic_DNA"/>
</dbReference>
<evidence type="ECO:0000256" key="3">
    <source>
        <dbReference type="ARBA" id="ARBA00022483"/>
    </source>
</evidence>
<dbReference type="GO" id="GO:0000149">
    <property type="term" value="F:SNARE binding"/>
    <property type="evidence" value="ECO:0007669"/>
    <property type="project" value="TreeGrafter"/>
</dbReference>
<comment type="similarity">
    <text evidence="1">Belongs to the SEC6 family.</text>
</comment>
<reference evidence="4" key="1">
    <citation type="submission" date="2022-07" db="EMBL/GenBank/DDBJ databases">
        <title>Phylogenomic reconstructions and comparative analyses of Kickxellomycotina fungi.</title>
        <authorList>
            <person name="Reynolds N.K."/>
            <person name="Stajich J.E."/>
            <person name="Barry K."/>
            <person name="Grigoriev I.V."/>
            <person name="Crous P."/>
            <person name="Smith M.E."/>
        </authorList>
    </citation>
    <scope>NUCLEOTIDE SEQUENCE</scope>
    <source>
        <strain evidence="4">RSA 861</strain>
    </source>
</reference>
<dbReference type="Proteomes" id="UP001150569">
    <property type="component" value="Unassembled WGS sequence"/>
</dbReference>
<comment type="caution">
    <text evidence="4">The sequence shown here is derived from an EMBL/GenBank/DDBJ whole genome shotgun (WGS) entry which is preliminary data.</text>
</comment>
<protein>
    <submittedName>
        <fullName evidence="4">SNARE-binding exocyst subunit S6</fullName>
    </submittedName>
</protein>
<evidence type="ECO:0000313" key="4">
    <source>
        <dbReference type="EMBL" id="KAJ1924586.1"/>
    </source>
</evidence>
<sequence length="755" mass="87433">MEEVRQHAVARLGELLKHPDDINFKVEVLRRKLLKEKRVLETQLNTDVQRQFDEIKDGLQWMSGSQGQVELVRRRVAQIDQLCQEAKLWIPHYERIAKISCTHRNFLATIDFVKEFRTFNEKRHQVAQLLDQAEAHIETLDLNLLRIHYELRQLEELRDRAMRYTAVGHPDVAHTLERMFGDIDSLSERFERILWGLAEYVFELAEQLRFDLIVQVCKVVEYEERRDQQGALLQQRGGQDAMKVVSPAAGSNWTRTDRHYKRTLLERLERAIRHRLATMLGPLSGADAAQTLEAMDEALAAFGQLTENVAQDLALVQNYVAPCFPPDFDILPFFVTHYHRAVYDHVQRLQDSPMDGGTILDLLRVSREYHVTIYETLGFPQEWLEPKLLEGKEEVLIQEYMAIVRKKLREWVDNLMATETAEFVNRTKAPEVDADNLYCMQTSVIMFQIVNEQVELACESTRGRLIFDVVSECHAVFRIAQQQWKRHLDAECRRQATRAADVPPGLVDYVIALANDHLRAVEYTESVLSRACEVVNRSYQEKLHAELSLAMDEFMNLAKACCTALCGIVFDDVLPVFGQLFTPAWYKDDILQAVVLTLKDYSEDFRHHLHEYLFELVIKHILERFATLYLDAVANKGARFTRPASVIKFHADVEAAETFFRTCLDAITVDAWLQPLHQTGALIESSATLIFLDFYAMKKQYPDLPLSFVKDILQKRDDVDRSQVKEIMETLNNKVKSEPSGMHKTQTIFSQLTNY</sequence>
<accession>A0A9W8A6X5</accession>
<evidence type="ECO:0000313" key="5">
    <source>
        <dbReference type="Proteomes" id="UP001150569"/>
    </source>
</evidence>
<dbReference type="PANTHER" id="PTHR21292">
    <property type="entry name" value="EXOCYST COMPLEX COMPONENT SEC6-RELATED"/>
    <property type="match status" value="1"/>
</dbReference>
<dbReference type="Pfam" id="PF06046">
    <property type="entry name" value="Sec6"/>
    <property type="match status" value="1"/>
</dbReference>
<dbReference type="Gene3D" id="1.10.357.70">
    <property type="entry name" value="Exocyst complex component Sec6, C-terminal domain"/>
    <property type="match status" value="1"/>
</dbReference>
<gene>
    <name evidence="4" type="primary">SEC6_1</name>
    <name evidence="4" type="ORF">IWQ60_005095</name>
</gene>
<dbReference type="Gene3D" id="1.10.357.50">
    <property type="match status" value="1"/>
</dbReference>
<dbReference type="GO" id="GO:0006887">
    <property type="term" value="P:exocytosis"/>
    <property type="evidence" value="ECO:0007669"/>
    <property type="project" value="UniProtKB-KW"/>
</dbReference>
<dbReference type="GO" id="GO:0051601">
    <property type="term" value="P:exocyst localization"/>
    <property type="evidence" value="ECO:0007669"/>
    <property type="project" value="TreeGrafter"/>
</dbReference>
<evidence type="ECO:0000256" key="2">
    <source>
        <dbReference type="ARBA" id="ARBA00022448"/>
    </source>
</evidence>
<keyword evidence="2" id="KW-0813">Transport</keyword>
<dbReference type="OrthoDB" id="190098at2759"/>
<dbReference type="PANTHER" id="PTHR21292:SF1">
    <property type="entry name" value="EXOCYST COMPLEX COMPONENT 3"/>
    <property type="match status" value="1"/>
</dbReference>
<organism evidence="4 5">
    <name type="scientific">Tieghemiomyces parasiticus</name>
    <dbReference type="NCBI Taxonomy" id="78921"/>
    <lineage>
        <taxon>Eukaryota</taxon>
        <taxon>Fungi</taxon>
        <taxon>Fungi incertae sedis</taxon>
        <taxon>Zoopagomycota</taxon>
        <taxon>Kickxellomycotina</taxon>
        <taxon>Dimargaritomycetes</taxon>
        <taxon>Dimargaritales</taxon>
        <taxon>Dimargaritaceae</taxon>
        <taxon>Tieghemiomyces</taxon>
    </lineage>
</organism>
<keyword evidence="3" id="KW-0268">Exocytosis</keyword>
<name>A0A9W8A6X5_9FUNG</name>
<dbReference type="AlphaFoldDB" id="A0A9W8A6X5"/>